<feature type="transmembrane region" description="Helical" evidence="1">
    <location>
        <begin position="20"/>
        <end position="42"/>
    </location>
</feature>
<dbReference type="Proteomes" id="UP000250123">
    <property type="component" value="Chromosome SHEWBE"/>
</dbReference>
<evidence type="ECO:0000313" key="3">
    <source>
        <dbReference type="Proteomes" id="UP000250123"/>
    </source>
</evidence>
<dbReference type="AlphaFoldDB" id="A0A330M4X0"/>
<dbReference type="EMBL" id="LS483452">
    <property type="protein sequence ID" value="SQH77152.1"/>
    <property type="molecule type" value="Genomic_DNA"/>
</dbReference>
<reference evidence="3" key="1">
    <citation type="submission" date="2018-06" db="EMBL/GenBank/DDBJ databases">
        <authorList>
            <person name="Cea G.-C."/>
            <person name="William W."/>
        </authorList>
    </citation>
    <scope>NUCLEOTIDE SEQUENCE [LARGE SCALE GENOMIC DNA]</scope>
    <source>
        <strain evidence="3">DB21MT-2</strain>
    </source>
</reference>
<organism evidence="2 3">
    <name type="scientific">Shewanella benthica</name>
    <dbReference type="NCBI Taxonomy" id="43661"/>
    <lineage>
        <taxon>Bacteria</taxon>
        <taxon>Pseudomonadati</taxon>
        <taxon>Pseudomonadota</taxon>
        <taxon>Gammaproteobacteria</taxon>
        <taxon>Alteromonadales</taxon>
        <taxon>Shewanellaceae</taxon>
        <taxon>Shewanella</taxon>
    </lineage>
</organism>
<accession>A0A330M4X0</accession>
<keyword evidence="1" id="KW-1133">Transmembrane helix</keyword>
<dbReference type="KEGG" id="sbk:SHEWBE_3189"/>
<sequence length="44" mass="4739">MAGGAGFIVSSVTHGWGRCLFNYLVCMVFMLNCKPVTAYVTVHG</sequence>
<keyword evidence="1" id="KW-0812">Transmembrane</keyword>
<evidence type="ECO:0000313" key="2">
    <source>
        <dbReference type="EMBL" id="SQH77152.1"/>
    </source>
</evidence>
<protein>
    <submittedName>
        <fullName evidence="2">Uncharacterized protein</fullName>
    </submittedName>
</protein>
<name>A0A330M4X0_9GAMM</name>
<keyword evidence="1" id="KW-0472">Membrane</keyword>
<evidence type="ECO:0000256" key="1">
    <source>
        <dbReference type="SAM" id="Phobius"/>
    </source>
</evidence>
<proteinExistence type="predicted"/>
<gene>
    <name evidence="2" type="ORF">SHEWBE_3189</name>
</gene>